<evidence type="ECO:0000256" key="1">
    <source>
        <dbReference type="SAM" id="MobiDB-lite"/>
    </source>
</evidence>
<organism evidence="2 3">
    <name type="scientific">Trematosphaeria pertusa</name>
    <dbReference type="NCBI Taxonomy" id="390896"/>
    <lineage>
        <taxon>Eukaryota</taxon>
        <taxon>Fungi</taxon>
        <taxon>Dikarya</taxon>
        <taxon>Ascomycota</taxon>
        <taxon>Pezizomycotina</taxon>
        <taxon>Dothideomycetes</taxon>
        <taxon>Pleosporomycetidae</taxon>
        <taxon>Pleosporales</taxon>
        <taxon>Massarineae</taxon>
        <taxon>Trematosphaeriaceae</taxon>
        <taxon>Trematosphaeria</taxon>
    </lineage>
</organism>
<proteinExistence type="predicted"/>
<evidence type="ECO:0000313" key="3">
    <source>
        <dbReference type="Proteomes" id="UP000800094"/>
    </source>
</evidence>
<feature type="compositionally biased region" description="Gly residues" evidence="1">
    <location>
        <begin position="34"/>
        <end position="49"/>
    </location>
</feature>
<dbReference type="RefSeq" id="XP_033679380.1">
    <property type="nucleotide sequence ID" value="XM_033829945.1"/>
</dbReference>
<reference evidence="2" key="1">
    <citation type="journal article" date="2020" name="Stud. Mycol.">
        <title>101 Dothideomycetes genomes: a test case for predicting lifestyles and emergence of pathogens.</title>
        <authorList>
            <person name="Haridas S."/>
            <person name="Albert R."/>
            <person name="Binder M."/>
            <person name="Bloem J."/>
            <person name="Labutti K."/>
            <person name="Salamov A."/>
            <person name="Andreopoulos B."/>
            <person name="Baker S."/>
            <person name="Barry K."/>
            <person name="Bills G."/>
            <person name="Bluhm B."/>
            <person name="Cannon C."/>
            <person name="Castanera R."/>
            <person name="Culley D."/>
            <person name="Daum C."/>
            <person name="Ezra D."/>
            <person name="Gonzalez J."/>
            <person name="Henrissat B."/>
            <person name="Kuo A."/>
            <person name="Liang C."/>
            <person name="Lipzen A."/>
            <person name="Lutzoni F."/>
            <person name="Magnuson J."/>
            <person name="Mondo S."/>
            <person name="Nolan M."/>
            <person name="Ohm R."/>
            <person name="Pangilinan J."/>
            <person name="Park H.-J."/>
            <person name="Ramirez L."/>
            <person name="Alfaro M."/>
            <person name="Sun H."/>
            <person name="Tritt A."/>
            <person name="Yoshinaga Y."/>
            <person name="Zwiers L.-H."/>
            <person name="Turgeon B."/>
            <person name="Goodwin S."/>
            <person name="Spatafora J."/>
            <person name="Crous P."/>
            <person name="Grigoriev I."/>
        </authorList>
    </citation>
    <scope>NUCLEOTIDE SEQUENCE</scope>
    <source>
        <strain evidence="2">CBS 122368</strain>
    </source>
</reference>
<protein>
    <submittedName>
        <fullName evidence="2">Uncharacterized protein</fullName>
    </submittedName>
</protein>
<dbReference type="GeneID" id="54583275"/>
<dbReference type="AlphaFoldDB" id="A0A6A6I265"/>
<sequence length="67" mass="7024">MDDTMLLAVSSSGYLGASFPRVDGDDGYKNRVSQGGGLRYSGRPDGGPAGSPPGRHPYPMQALRRGL</sequence>
<name>A0A6A6I265_9PLEO</name>
<gene>
    <name evidence="2" type="ORF">BU26DRAFT_523036</name>
</gene>
<accession>A0A6A6I265</accession>
<keyword evidence="3" id="KW-1185">Reference proteome</keyword>
<dbReference type="EMBL" id="ML987203">
    <property type="protein sequence ID" value="KAF2244376.1"/>
    <property type="molecule type" value="Genomic_DNA"/>
</dbReference>
<dbReference type="Proteomes" id="UP000800094">
    <property type="component" value="Unassembled WGS sequence"/>
</dbReference>
<feature type="region of interest" description="Disordered" evidence="1">
    <location>
        <begin position="19"/>
        <end position="67"/>
    </location>
</feature>
<evidence type="ECO:0000313" key="2">
    <source>
        <dbReference type="EMBL" id="KAF2244376.1"/>
    </source>
</evidence>